<comment type="caution">
    <text evidence="1">The sequence shown here is derived from an EMBL/GenBank/DDBJ whole genome shotgun (WGS) entry which is preliminary data.</text>
</comment>
<accession>A0AAP8T8Z3</accession>
<protein>
    <submittedName>
        <fullName evidence="1">Uncharacterized protein</fullName>
    </submittedName>
</protein>
<dbReference type="AlphaFoldDB" id="A0AAP8T8Z3"/>
<evidence type="ECO:0000313" key="1">
    <source>
        <dbReference type="EMBL" id="PNC54817.1"/>
    </source>
</evidence>
<sequence length="129" mass="14376">MSVQNRTPGPSKGHFPFSVSAAPRLPFAPYPGMASERRCIRGCFSIPFMKKHRAKACFPRHKRPAAIAESESDFFQRPLPGASPAKFTSSGKRGRAGKRIFFLFFFHNRGQVKNNNKLAFQTFSGTLPA</sequence>
<reference evidence="1 2" key="1">
    <citation type="journal article" date="2017" name="BMC Genomics">
        <title>Genome sequencing of 39 Akkermansia muciniphila isolates reveals its population structure, genomic and functional diverisity, and global distribution in mammalian gut microbiotas.</title>
        <authorList>
            <person name="Guo X."/>
            <person name="Li S."/>
            <person name="Zhang J."/>
            <person name="Wu F."/>
            <person name="Li X."/>
            <person name="Wu D."/>
            <person name="Zhang M."/>
            <person name="Ou Z."/>
            <person name="Jie Z."/>
            <person name="Yan Q."/>
            <person name="Li P."/>
            <person name="Yi J."/>
            <person name="Peng Y."/>
        </authorList>
    </citation>
    <scope>NUCLEOTIDE SEQUENCE [LARGE SCALE GENOMIC DNA]</scope>
    <source>
        <strain evidence="1 2">GP43</strain>
    </source>
</reference>
<evidence type="ECO:0000313" key="2">
    <source>
        <dbReference type="Proteomes" id="UP000235914"/>
    </source>
</evidence>
<name>A0AAP8T8Z3_9BACT</name>
<proteinExistence type="predicted"/>
<organism evidence="1 2">
    <name type="scientific">Akkermansia muciniphila</name>
    <dbReference type="NCBI Taxonomy" id="239935"/>
    <lineage>
        <taxon>Bacteria</taxon>
        <taxon>Pseudomonadati</taxon>
        <taxon>Verrucomicrobiota</taxon>
        <taxon>Verrucomicrobiia</taxon>
        <taxon>Verrucomicrobiales</taxon>
        <taxon>Akkermansiaceae</taxon>
        <taxon>Akkermansia</taxon>
    </lineage>
</organism>
<gene>
    <name evidence="1" type="ORF">CXU09_09840</name>
</gene>
<dbReference type="EMBL" id="PJKN01000005">
    <property type="protein sequence ID" value="PNC54817.1"/>
    <property type="molecule type" value="Genomic_DNA"/>
</dbReference>
<dbReference type="Proteomes" id="UP000235914">
    <property type="component" value="Unassembled WGS sequence"/>
</dbReference>